<dbReference type="EMBL" id="LR796568">
    <property type="protein sequence ID" value="CAB4152213.1"/>
    <property type="molecule type" value="Genomic_DNA"/>
</dbReference>
<protein>
    <submittedName>
        <fullName evidence="1">Uncharacterized protein</fullName>
    </submittedName>
</protein>
<name>A0A6J5N4H2_9CAUD</name>
<evidence type="ECO:0000313" key="1">
    <source>
        <dbReference type="EMBL" id="CAB4152213.1"/>
    </source>
</evidence>
<sequence>MATKKISQLTNAGAFGGTEQFPLVQGGVTLKGTPNQMSTFVSSQISANFVTNASLASTLANYVTNSSLASTLAGYVTTGTLANYVTNASLASTLASYVTNASLASTLANYVTNASLSSTLANYVTNASLSSTLAGYVTTGSLSSQLANYVLTTTLNSTLTNYVNLAGVQTITGTKTFSDAKTKFYTTAAISPSQSGGGAPINFAKRIGTLGDAQILDCGINSSGAAWFQNYSNVDDTIFDVIALNPVGGDVVVNRITSAGYKFDVNGSFRNANNAYLATTLNAIVGIGTTTTDTTAQLQLNSTTKGTLLQRMTTAQINAILTPANGLMIYNTTLNHMCCYQGGVWVKFSHSPM</sequence>
<reference evidence="1" key="1">
    <citation type="submission" date="2020-04" db="EMBL/GenBank/DDBJ databases">
        <authorList>
            <person name="Chiriac C."/>
            <person name="Salcher M."/>
            <person name="Ghai R."/>
            <person name="Kavagutti S V."/>
        </authorList>
    </citation>
    <scope>NUCLEOTIDE SEQUENCE</scope>
</reference>
<accession>A0A6J5N4H2</accession>
<proteinExistence type="predicted"/>
<gene>
    <name evidence="1" type="ORF">UFOVP595_61</name>
</gene>
<organism evidence="1">
    <name type="scientific">uncultured Caudovirales phage</name>
    <dbReference type="NCBI Taxonomy" id="2100421"/>
    <lineage>
        <taxon>Viruses</taxon>
        <taxon>Duplodnaviria</taxon>
        <taxon>Heunggongvirae</taxon>
        <taxon>Uroviricota</taxon>
        <taxon>Caudoviricetes</taxon>
        <taxon>Peduoviridae</taxon>
        <taxon>Maltschvirus</taxon>
        <taxon>Maltschvirus maltsch</taxon>
    </lineage>
</organism>